<evidence type="ECO:0000313" key="3">
    <source>
        <dbReference type="Proteomes" id="UP001190700"/>
    </source>
</evidence>
<keyword evidence="1" id="KW-0812">Transmembrane</keyword>
<feature type="transmembrane region" description="Helical" evidence="1">
    <location>
        <begin position="233"/>
        <end position="251"/>
    </location>
</feature>
<feature type="transmembrane region" description="Helical" evidence="1">
    <location>
        <begin position="201"/>
        <end position="221"/>
    </location>
</feature>
<accession>A0AAE0LBP6</accession>
<keyword evidence="1" id="KW-1133">Transmembrane helix</keyword>
<feature type="transmembrane region" description="Helical" evidence="1">
    <location>
        <begin position="271"/>
        <end position="290"/>
    </location>
</feature>
<feature type="transmembrane region" description="Helical" evidence="1">
    <location>
        <begin position="168"/>
        <end position="189"/>
    </location>
</feature>
<reference evidence="2 3" key="1">
    <citation type="journal article" date="2015" name="Genome Biol. Evol.">
        <title>Comparative Genomics of a Bacterivorous Green Alga Reveals Evolutionary Causalities and Consequences of Phago-Mixotrophic Mode of Nutrition.</title>
        <authorList>
            <person name="Burns J.A."/>
            <person name="Paasch A."/>
            <person name="Narechania A."/>
            <person name="Kim E."/>
        </authorList>
    </citation>
    <scope>NUCLEOTIDE SEQUENCE [LARGE SCALE GENOMIC DNA]</scope>
    <source>
        <strain evidence="2 3">PLY_AMNH</strain>
    </source>
</reference>
<comment type="caution">
    <text evidence="2">The sequence shown here is derived from an EMBL/GenBank/DDBJ whole genome shotgun (WGS) entry which is preliminary data.</text>
</comment>
<organism evidence="2 3">
    <name type="scientific">Cymbomonas tetramitiformis</name>
    <dbReference type="NCBI Taxonomy" id="36881"/>
    <lineage>
        <taxon>Eukaryota</taxon>
        <taxon>Viridiplantae</taxon>
        <taxon>Chlorophyta</taxon>
        <taxon>Pyramimonadophyceae</taxon>
        <taxon>Pyramimonadales</taxon>
        <taxon>Pyramimonadaceae</taxon>
        <taxon>Cymbomonas</taxon>
    </lineage>
</organism>
<proteinExistence type="predicted"/>
<feature type="transmembrane region" description="Helical" evidence="1">
    <location>
        <begin position="120"/>
        <end position="142"/>
    </location>
</feature>
<evidence type="ECO:0000313" key="2">
    <source>
        <dbReference type="EMBL" id="KAK3279167.1"/>
    </source>
</evidence>
<feature type="transmembrane region" description="Helical" evidence="1">
    <location>
        <begin position="310"/>
        <end position="328"/>
    </location>
</feature>
<keyword evidence="3" id="KW-1185">Reference proteome</keyword>
<dbReference type="Proteomes" id="UP001190700">
    <property type="component" value="Unassembled WGS sequence"/>
</dbReference>
<gene>
    <name evidence="2" type="ORF">CYMTET_12941</name>
</gene>
<protein>
    <submittedName>
        <fullName evidence="2">Uncharacterized protein</fullName>
    </submittedName>
</protein>
<keyword evidence="1" id="KW-0472">Membrane</keyword>
<dbReference type="AlphaFoldDB" id="A0AAE0LBP6"/>
<dbReference type="EMBL" id="LGRX02005099">
    <property type="protein sequence ID" value="KAK3279167.1"/>
    <property type="molecule type" value="Genomic_DNA"/>
</dbReference>
<name>A0AAE0LBP6_9CHLO</name>
<sequence length="345" mass="38109">MNTANGLEEGLLCVPQGKSRHSCQSVDGPNIGLLSASSLGKSVAQPCVGIPNQGDTGSSDIGHAFRWLRSHDPAECPCPAPQPVDSCAEARCDHSVLAISDNVILMVRAKELETMSIMNSILAIVSVLFAAVNIIGCILNSYDNDCKPTEDNNCSPATTPQTFHNLEFWSTFFFNVVVLLAFNYSPKVLSNQYENPTRLKLIVLLSVGMSFMSCMLVSINLEKFEILSHELEYANELSMTMCDLVILLSLLRGRHPQGQSPAYFSDMKDTWKAFLSLFLGGLVSCAQLGVYNLSGWTSDGDSKGEQIAHYMEFLFNVMSSIIIFWFTMDNRFCAEKRMQQLMYSA</sequence>
<evidence type="ECO:0000256" key="1">
    <source>
        <dbReference type="SAM" id="Phobius"/>
    </source>
</evidence>